<evidence type="ECO:0000256" key="2">
    <source>
        <dbReference type="SAM" id="Phobius"/>
    </source>
</evidence>
<proteinExistence type="predicted"/>
<keyword evidence="2" id="KW-0812">Transmembrane</keyword>
<evidence type="ECO:0000256" key="1">
    <source>
        <dbReference type="SAM" id="MobiDB-lite"/>
    </source>
</evidence>
<comment type="caution">
    <text evidence="3">The sequence shown here is derived from an EMBL/GenBank/DDBJ whole genome shotgun (WGS) entry which is preliminary data.</text>
</comment>
<dbReference type="AlphaFoldDB" id="A0A6N7V1H5"/>
<keyword evidence="4" id="KW-1185">Reference proteome</keyword>
<organism evidence="3 4">
    <name type="scientific">Suipraeoptans intestinalis</name>
    <dbReference type="NCBI Taxonomy" id="2606628"/>
    <lineage>
        <taxon>Bacteria</taxon>
        <taxon>Bacillati</taxon>
        <taxon>Bacillota</taxon>
        <taxon>Clostridia</taxon>
        <taxon>Lachnospirales</taxon>
        <taxon>Lachnospiraceae</taxon>
        <taxon>Suipraeoptans</taxon>
    </lineage>
</organism>
<dbReference type="CDD" id="cd00146">
    <property type="entry name" value="PKD"/>
    <property type="match status" value="1"/>
</dbReference>
<evidence type="ECO:0008006" key="5">
    <source>
        <dbReference type="Google" id="ProtNLM"/>
    </source>
</evidence>
<evidence type="ECO:0000313" key="3">
    <source>
        <dbReference type="EMBL" id="MSR93142.1"/>
    </source>
</evidence>
<sequence length="664" mass="76160">MDRKIRAPHGKKREGVWKKAGMIFCIIVCFLMSLGAEGKGVVKSGEMTGEMGGSDSAGRNRMEVLEEDLRQQPSGIETGKEDWQEEKDRKEGEGREEEQEKENQEEENQEEENQEEAKEREKELVVEASLPDGKGGYYRTLPEVKISRQTREGTIRYRLIREDKTEKEGEIPEGGEGALTEMKFPQQEWEEGRQTLILWREDKESTEKEGTEEEGNSKETGRWEREFLIDTVPPQIRLLPQPELYGWRKEPFAFTAYSRDTGSGVETTICFENGKEIKRGREEVKGMVTGESVEGLPIQILIRAEDLAGNIQEKGIEAYVDKKPPTITIEGGEDYTITSRALELTCTITEENRLKEAGGVLEREEGKEQKEKVEIEGWKTNKKDTKTCVRLEKDGKYQIRLWGEDLAGHQAKKELHVILDSQNPVIRYVDQLNGSCRKKFVWEYPIEDTIEDMTSVQYVMELDKRVYAAGEEVTEEGRHRLTVTAVDAAGNTGKAQAEFMIDHTPPVVIWEGANEEGIYEKAVNLKIRTEKMADRIRRVWINGELQKRKGKKEREDLRFQDPGTYKVTVEAEDTAGNTSVQTRSFSVVQRAGWLKRTIRSLKYSKGEEVWQENKNSNRKTGKPVKRKWNKIVWTAGICTLVWGIWGTVLYKKRKKPAHKREDAG</sequence>
<keyword evidence="2" id="KW-1133">Transmembrane helix</keyword>
<evidence type="ECO:0000313" key="4">
    <source>
        <dbReference type="Proteomes" id="UP000434409"/>
    </source>
</evidence>
<dbReference type="RefSeq" id="WP_154475921.1">
    <property type="nucleotide sequence ID" value="NZ_VULY01000018.1"/>
</dbReference>
<feature type="transmembrane region" description="Helical" evidence="2">
    <location>
        <begin position="631"/>
        <end position="650"/>
    </location>
</feature>
<dbReference type="Proteomes" id="UP000434409">
    <property type="component" value="Unassembled WGS sequence"/>
</dbReference>
<dbReference type="EMBL" id="VULY01000018">
    <property type="protein sequence ID" value="MSR93142.1"/>
    <property type="molecule type" value="Genomic_DNA"/>
</dbReference>
<gene>
    <name evidence="3" type="ORF">FYJ34_02300</name>
</gene>
<keyword evidence="2" id="KW-0472">Membrane</keyword>
<accession>A0A6N7V1H5</accession>
<feature type="region of interest" description="Disordered" evidence="1">
    <location>
        <begin position="67"/>
        <end position="123"/>
    </location>
</feature>
<feature type="compositionally biased region" description="Basic and acidic residues" evidence="1">
    <location>
        <begin position="78"/>
        <end position="93"/>
    </location>
</feature>
<reference evidence="3 4" key="1">
    <citation type="submission" date="2019-08" db="EMBL/GenBank/DDBJ databases">
        <title>In-depth cultivation of the pig gut microbiome towards novel bacterial diversity and tailored functional studies.</title>
        <authorList>
            <person name="Wylensek D."/>
            <person name="Hitch T.C.A."/>
            <person name="Clavel T."/>
        </authorList>
    </citation>
    <scope>NUCLEOTIDE SEQUENCE [LARGE SCALE GENOMIC DNA]</scope>
    <source>
        <strain evidence="3 4">68-1-5</strain>
    </source>
</reference>
<feature type="compositionally biased region" description="Acidic residues" evidence="1">
    <location>
        <begin position="94"/>
        <end position="114"/>
    </location>
</feature>
<protein>
    <recommendedName>
        <fullName evidence="5">Ig-like domain-containing protein</fullName>
    </recommendedName>
</protein>
<name>A0A6N7V1H5_9FIRM</name>